<reference evidence="1 2" key="1">
    <citation type="submission" date="2021-03" db="EMBL/GenBank/DDBJ databases">
        <title>Assistant Professor.</title>
        <authorList>
            <person name="Huq M.A."/>
        </authorList>
    </citation>
    <scope>NUCLEOTIDE SEQUENCE [LARGE SCALE GENOMIC DNA]</scope>
    <source>
        <strain evidence="1 2">MAH-29</strain>
    </source>
</reference>
<sequence>MDSQYERLTATELRAIVIQEMRKFTWALELGSTVSDLEEIRNHIRSLVDMLSVKENRETGIVEKIPQINQSSHN</sequence>
<proteinExistence type="predicted"/>
<dbReference type="EMBL" id="JAGHKO010000017">
    <property type="protein sequence ID" value="MBO9204941.1"/>
    <property type="molecule type" value="Genomic_DNA"/>
</dbReference>
<gene>
    <name evidence="1" type="ORF">J7I42_31940</name>
</gene>
<name>A0ABS3Z658_9BACT</name>
<keyword evidence="2" id="KW-1185">Reference proteome</keyword>
<organism evidence="1 2">
    <name type="scientific">Niastella soli</name>
    <dbReference type="NCBI Taxonomy" id="2821487"/>
    <lineage>
        <taxon>Bacteria</taxon>
        <taxon>Pseudomonadati</taxon>
        <taxon>Bacteroidota</taxon>
        <taxon>Chitinophagia</taxon>
        <taxon>Chitinophagales</taxon>
        <taxon>Chitinophagaceae</taxon>
        <taxon>Niastella</taxon>
    </lineage>
</organism>
<accession>A0ABS3Z658</accession>
<evidence type="ECO:0000313" key="1">
    <source>
        <dbReference type="EMBL" id="MBO9204941.1"/>
    </source>
</evidence>
<evidence type="ECO:0000313" key="2">
    <source>
        <dbReference type="Proteomes" id="UP000677244"/>
    </source>
</evidence>
<dbReference type="Proteomes" id="UP000677244">
    <property type="component" value="Unassembled WGS sequence"/>
</dbReference>
<protein>
    <submittedName>
        <fullName evidence="1">Uncharacterized protein</fullName>
    </submittedName>
</protein>
<dbReference type="RefSeq" id="WP_209144014.1">
    <property type="nucleotide sequence ID" value="NZ_JAGHKO010000017.1"/>
</dbReference>
<comment type="caution">
    <text evidence="1">The sequence shown here is derived from an EMBL/GenBank/DDBJ whole genome shotgun (WGS) entry which is preliminary data.</text>
</comment>